<dbReference type="FunFam" id="3.40.50.1010:FF:000002">
    <property type="entry name" value="Exonuclease 1, putative"/>
    <property type="match status" value="1"/>
</dbReference>
<keyword evidence="10" id="KW-0228">DNA excision</keyword>
<keyword evidence="10" id="KW-0267">Excision nuclease</keyword>
<dbReference type="EMBL" id="CABIJS010000510">
    <property type="protein sequence ID" value="VUZ52625.1"/>
    <property type="molecule type" value="Genomic_DNA"/>
</dbReference>
<evidence type="ECO:0000256" key="10">
    <source>
        <dbReference type="RuleBase" id="RU910737"/>
    </source>
</evidence>
<evidence type="ECO:0000313" key="14">
    <source>
        <dbReference type="EMBL" id="VUZ52625.1"/>
    </source>
</evidence>
<evidence type="ECO:0000256" key="3">
    <source>
        <dbReference type="ARBA" id="ARBA00022723"/>
    </source>
</evidence>
<feature type="region of interest" description="Disordered" evidence="11">
    <location>
        <begin position="703"/>
        <end position="727"/>
    </location>
</feature>
<dbReference type="GO" id="GO:0003677">
    <property type="term" value="F:DNA binding"/>
    <property type="evidence" value="ECO:0007669"/>
    <property type="project" value="UniProtKB-UniRule"/>
</dbReference>
<dbReference type="InterPro" id="IPR006086">
    <property type="entry name" value="XPG-I_dom"/>
</dbReference>
<keyword evidence="4" id="KW-0255">Endonuclease</keyword>
<dbReference type="AlphaFoldDB" id="A0A564YZH1"/>
<proteinExistence type="inferred from homology"/>
<dbReference type="InterPro" id="IPR006085">
    <property type="entry name" value="XPG_DNA_repair_N"/>
</dbReference>
<dbReference type="GO" id="GO:0046872">
    <property type="term" value="F:metal ion binding"/>
    <property type="evidence" value="ECO:0007669"/>
    <property type="project" value="UniProtKB-UniRule"/>
</dbReference>
<keyword evidence="10" id="KW-0269">Exonuclease</keyword>
<keyword evidence="10" id="KW-0238">DNA-binding</keyword>
<dbReference type="GO" id="GO:0006298">
    <property type="term" value="P:mismatch repair"/>
    <property type="evidence" value="ECO:0007669"/>
    <property type="project" value="TreeGrafter"/>
</dbReference>
<evidence type="ECO:0000313" key="15">
    <source>
        <dbReference type="Proteomes" id="UP000321570"/>
    </source>
</evidence>
<evidence type="ECO:0000259" key="13">
    <source>
        <dbReference type="SMART" id="SM00485"/>
    </source>
</evidence>
<evidence type="ECO:0000256" key="5">
    <source>
        <dbReference type="ARBA" id="ARBA00022763"/>
    </source>
</evidence>
<accession>A0A564YZH1</accession>
<comment type="similarity">
    <text evidence="10">Belongs to the XPG/RAD2 endonuclease family. EXO1 subfamily.</text>
</comment>
<dbReference type="GO" id="GO:0035312">
    <property type="term" value="F:5'-3' DNA exonuclease activity"/>
    <property type="evidence" value="ECO:0007669"/>
    <property type="project" value="UniProtKB-UniRule"/>
</dbReference>
<protein>
    <recommendedName>
        <fullName evidence="10">Exonuclease 1</fullName>
        <ecNumber evidence="10">3.1.-.-</ecNumber>
    </recommendedName>
</protein>
<gene>
    <name evidence="14" type="ORF">WMSIL1_LOCUS11064</name>
</gene>
<organism evidence="14 15">
    <name type="scientific">Hymenolepis diminuta</name>
    <name type="common">Rat tapeworm</name>
    <dbReference type="NCBI Taxonomy" id="6216"/>
    <lineage>
        <taxon>Eukaryota</taxon>
        <taxon>Metazoa</taxon>
        <taxon>Spiralia</taxon>
        <taxon>Lophotrochozoa</taxon>
        <taxon>Platyhelminthes</taxon>
        <taxon>Cestoda</taxon>
        <taxon>Eucestoda</taxon>
        <taxon>Cyclophyllidea</taxon>
        <taxon>Hymenolepididae</taxon>
        <taxon>Hymenolepis</taxon>
    </lineage>
</organism>
<evidence type="ECO:0000256" key="2">
    <source>
        <dbReference type="ARBA" id="ARBA00022722"/>
    </source>
</evidence>
<dbReference type="Gene3D" id="3.40.50.1010">
    <property type="entry name" value="5'-nuclease"/>
    <property type="match status" value="1"/>
</dbReference>
<evidence type="ECO:0000256" key="11">
    <source>
        <dbReference type="SAM" id="MobiDB-lite"/>
    </source>
</evidence>
<keyword evidence="6 10" id="KW-0378">Hydrolase</keyword>
<evidence type="ECO:0000256" key="1">
    <source>
        <dbReference type="ARBA" id="ARBA00004123"/>
    </source>
</evidence>
<dbReference type="InterPro" id="IPR008918">
    <property type="entry name" value="HhH2"/>
</dbReference>
<sequence>MGVTGLLPFLKKCSRQVNIKEFEGYTVAVDAYCWIHRASYSCAMDLVLGNPTTQYVTYCMKYLKMILEAGVRPILVFDGVNLPAKAETDSRRQKSKKIYKEKAAQYLLEGNRRAAHECFERCVEVTQKMASNVIKAARDFGVDCIVAPYESDAQLAYLVQAGYADLVITEDSDLLLFGCKQVLFKLDMSGSGCLITWSAGIGEQCCGIPSQDFTPSHLRFLGILSGCDYFPGIPRIGLATAAKIMRQCRTTDFRYLLSNMGSYCNLTDAACQPIGYLQGEFLSQSSTYSGDQISLSPSSSISTQSSAPITSLVRKNSSSSRQKSGSGNKLHEDTIRAAMRAERTFRLQVVFDPKTRKRIRLSEPTIEDINEERLIRADADQSESDLFIYAGDDSIRAELAFAIALGNADFDTGDTINHFNPDEFKVKKLFTGLRVRSQPNMDLSSCSVGSVLRRVRRPDGERLNVSIWDNSYKLEPVWLYYTDNGLQSRPLCISIEDSSGGKLSESQCLVLLHSKDDRGKSTALPPPSSFSSRPRISANATTLSRSHRIVVSTVLTAEPSVSSANRKRPLRDNLFLDATNVQDVVASYTSEEKVLPPPPKTPMRDFANSETPIVSAGAYFATPVSAVLQPTANERLKSPVLECKRSRSLFERDFSKSAPSRKVNVFAAAPREKKAPLSEHRPNFSLDQVKITEASPLSQRFSFPRLKGSRSSNQDAGEECPKQQQMQVKDGIENERPISPVFDERNLQPVVKSTNLAQNGTKMGSTLSSFFSKFQYNPSSKRNSAF</sequence>
<dbReference type="InterPro" id="IPR029060">
    <property type="entry name" value="PIN-like_dom_sf"/>
</dbReference>
<keyword evidence="7 10" id="KW-0460">Magnesium</keyword>
<evidence type="ECO:0000256" key="7">
    <source>
        <dbReference type="ARBA" id="ARBA00022842"/>
    </source>
</evidence>
<keyword evidence="2 10" id="KW-0540">Nuclease</keyword>
<keyword evidence="5 10" id="KW-0227">DNA damage</keyword>
<feature type="region of interest" description="Disordered" evidence="11">
    <location>
        <begin position="293"/>
        <end position="332"/>
    </location>
</feature>
<keyword evidence="3 10" id="KW-0479">Metal-binding</keyword>
<dbReference type="Pfam" id="PF00752">
    <property type="entry name" value="XPG_N"/>
    <property type="match status" value="1"/>
</dbReference>
<dbReference type="InterPro" id="IPR019974">
    <property type="entry name" value="XPG_CS"/>
</dbReference>
<dbReference type="SMART" id="SM00279">
    <property type="entry name" value="HhH2"/>
    <property type="match status" value="1"/>
</dbReference>
<keyword evidence="8 10" id="KW-0234">DNA repair</keyword>
<comment type="cofactor">
    <cofactor evidence="10">
        <name>Mg(2+)</name>
        <dbReference type="ChEBI" id="CHEBI:18420"/>
    </cofactor>
    <text evidence="10">Binds 2 magnesium ions per subunit. They probably participate in the reaction catalyzed by the enzyme. May bind an additional third magnesium ion after substrate binding.</text>
</comment>
<dbReference type="PROSITE" id="PS00841">
    <property type="entry name" value="XPG_1"/>
    <property type="match status" value="1"/>
</dbReference>
<dbReference type="SMART" id="SM00485">
    <property type="entry name" value="XPGN"/>
    <property type="match status" value="1"/>
</dbReference>
<evidence type="ECO:0000256" key="9">
    <source>
        <dbReference type="ARBA" id="ARBA00023242"/>
    </source>
</evidence>
<dbReference type="GO" id="GO:0005634">
    <property type="term" value="C:nucleus"/>
    <property type="evidence" value="ECO:0007669"/>
    <property type="project" value="UniProtKB-SubCell"/>
</dbReference>
<dbReference type="SUPFAM" id="SSF47807">
    <property type="entry name" value="5' to 3' exonuclease, C-terminal subdomain"/>
    <property type="match status" value="1"/>
</dbReference>
<dbReference type="CDD" id="cd09857">
    <property type="entry name" value="PIN_EXO1"/>
    <property type="match status" value="1"/>
</dbReference>
<dbReference type="GO" id="GO:0017108">
    <property type="term" value="F:5'-flap endonuclease activity"/>
    <property type="evidence" value="ECO:0007669"/>
    <property type="project" value="TreeGrafter"/>
</dbReference>
<evidence type="ECO:0000256" key="6">
    <source>
        <dbReference type="ARBA" id="ARBA00022801"/>
    </source>
</evidence>
<dbReference type="PRINTS" id="PR00853">
    <property type="entry name" value="XPGRADSUPER"/>
</dbReference>
<dbReference type="InterPro" id="IPR036279">
    <property type="entry name" value="5-3_exonuclease_C_sf"/>
</dbReference>
<dbReference type="EC" id="3.1.-.-" evidence="10"/>
<feature type="domain" description="XPG N-terminal" evidence="13">
    <location>
        <begin position="1"/>
        <end position="99"/>
    </location>
</feature>
<evidence type="ECO:0000256" key="8">
    <source>
        <dbReference type="ARBA" id="ARBA00023204"/>
    </source>
</evidence>
<dbReference type="PANTHER" id="PTHR11081:SF8">
    <property type="entry name" value="EXONUCLEASE 1"/>
    <property type="match status" value="1"/>
</dbReference>
<name>A0A564YZH1_HYMDI</name>
<dbReference type="Pfam" id="PF00867">
    <property type="entry name" value="XPG_I"/>
    <property type="match status" value="1"/>
</dbReference>
<dbReference type="SMART" id="SM00484">
    <property type="entry name" value="XPGI"/>
    <property type="match status" value="1"/>
</dbReference>
<dbReference type="InterPro" id="IPR044752">
    <property type="entry name" value="PIN-like_EXO1"/>
</dbReference>
<dbReference type="Gene3D" id="1.10.150.20">
    <property type="entry name" value="5' to 3' exonuclease, C-terminal subdomain"/>
    <property type="match status" value="1"/>
</dbReference>
<dbReference type="Proteomes" id="UP000321570">
    <property type="component" value="Unassembled WGS sequence"/>
</dbReference>
<dbReference type="InterPro" id="IPR006084">
    <property type="entry name" value="XPG/Rad2"/>
</dbReference>
<keyword evidence="15" id="KW-1185">Reference proteome</keyword>
<keyword evidence="9 10" id="KW-0539">Nucleus</keyword>
<dbReference type="PANTHER" id="PTHR11081">
    <property type="entry name" value="FLAP ENDONUCLEASE FAMILY MEMBER"/>
    <property type="match status" value="1"/>
</dbReference>
<evidence type="ECO:0000256" key="4">
    <source>
        <dbReference type="ARBA" id="ARBA00022759"/>
    </source>
</evidence>
<reference evidence="14 15" key="1">
    <citation type="submission" date="2019-07" db="EMBL/GenBank/DDBJ databases">
        <authorList>
            <person name="Jastrzebski P J."/>
            <person name="Paukszto L."/>
            <person name="Jastrzebski P J."/>
        </authorList>
    </citation>
    <scope>NUCLEOTIDE SEQUENCE [LARGE SCALE GENOMIC DNA]</scope>
    <source>
        <strain evidence="14 15">WMS-il1</strain>
    </source>
</reference>
<comment type="subcellular location">
    <subcellularLocation>
        <location evidence="1 10">Nucleus</location>
    </subcellularLocation>
</comment>
<dbReference type="GO" id="GO:0006310">
    <property type="term" value="P:DNA recombination"/>
    <property type="evidence" value="ECO:0007669"/>
    <property type="project" value="TreeGrafter"/>
</dbReference>
<feature type="compositionally biased region" description="Low complexity" evidence="11">
    <location>
        <begin position="293"/>
        <end position="328"/>
    </location>
</feature>
<comment type="function">
    <text evidence="10">5'-&gt;3' double-stranded DNA exonuclease which may also possess a cryptic 3'-&gt;5' double-stranded DNA exonuclease activity. Functions in DNA mismatch repair.</text>
</comment>
<evidence type="ECO:0000259" key="12">
    <source>
        <dbReference type="SMART" id="SM00484"/>
    </source>
</evidence>
<dbReference type="SUPFAM" id="SSF88723">
    <property type="entry name" value="PIN domain-like"/>
    <property type="match status" value="1"/>
</dbReference>
<feature type="domain" description="XPG-I" evidence="12">
    <location>
        <begin position="138"/>
        <end position="207"/>
    </location>
</feature>